<comment type="subcellular location">
    <subcellularLocation>
        <location evidence="1">Cell membrane</location>
        <topology evidence="1">Multi-pass membrane protein</topology>
    </subcellularLocation>
</comment>
<gene>
    <name evidence="9" type="ORF">nbrc107697_15560</name>
</gene>
<reference evidence="10" key="1">
    <citation type="submission" date="2019-06" db="EMBL/GenBank/DDBJ databases">
        <title>Gordonia isolated from sludge of a wastewater treatment plant.</title>
        <authorList>
            <person name="Tamura T."/>
            <person name="Aoyama K."/>
            <person name="Kang Y."/>
            <person name="Saito S."/>
            <person name="Akiyama N."/>
            <person name="Yazawa K."/>
            <person name="Gonoi T."/>
            <person name="Mikami Y."/>
        </authorList>
    </citation>
    <scope>NUCLEOTIDE SEQUENCE [LARGE SCALE GENOMIC DNA]</scope>
    <source>
        <strain evidence="10">NBRC 107697</strain>
    </source>
</reference>
<evidence type="ECO:0000256" key="1">
    <source>
        <dbReference type="ARBA" id="ARBA00004651"/>
    </source>
</evidence>
<dbReference type="GO" id="GO:0005886">
    <property type="term" value="C:plasma membrane"/>
    <property type="evidence" value="ECO:0007669"/>
    <property type="project" value="UniProtKB-SubCell"/>
</dbReference>
<dbReference type="Pfam" id="PF13396">
    <property type="entry name" value="PLDc_N"/>
    <property type="match status" value="1"/>
</dbReference>
<evidence type="ECO:0000313" key="10">
    <source>
        <dbReference type="Proteomes" id="UP000444980"/>
    </source>
</evidence>
<name>A0A7I9UWE3_9ACTN</name>
<dbReference type="AlphaFoldDB" id="A0A7I9UWE3"/>
<dbReference type="InterPro" id="IPR027379">
    <property type="entry name" value="CLS_N"/>
</dbReference>
<evidence type="ECO:0000256" key="5">
    <source>
        <dbReference type="ARBA" id="ARBA00023136"/>
    </source>
</evidence>
<dbReference type="RefSeq" id="WP_161926827.1">
    <property type="nucleotide sequence ID" value="NZ_BJOU01000001.1"/>
</dbReference>
<evidence type="ECO:0000256" key="3">
    <source>
        <dbReference type="ARBA" id="ARBA00022692"/>
    </source>
</evidence>
<feature type="compositionally biased region" description="Basic and acidic residues" evidence="6">
    <location>
        <begin position="73"/>
        <end position="121"/>
    </location>
</feature>
<accession>A0A7I9UWE3</accession>
<evidence type="ECO:0000259" key="8">
    <source>
        <dbReference type="Pfam" id="PF13396"/>
    </source>
</evidence>
<evidence type="ECO:0000256" key="4">
    <source>
        <dbReference type="ARBA" id="ARBA00022989"/>
    </source>
</evidence>
<keyword evidence="10" id="KW-1185">Reference proteome</keyword>
<dbReference type="EMBL" id="BJOU01000001">
    <property type="protein sequence ID" value="GED97517.1"/>
    <property type="molecule type" value="Genomic_DNA"/>
</dbReference>
<evidence type="ECO:0000256" key="7">
    <source>
        <dbReference type="SAM" id="Phobius"/>
    </source>
</evidence>
<keyword evidence="3 7" id="KW-0812">Transmembrane</keyword>
<proteinExistence type="predicted"/>
<evidence type="ECO:0000256" key="6">
    <source>
        <dbReference type="SAM" id="MobiDB-lite"/>
    </source>
</evidence>
<evidence type="ECO:0000256" key="2">
    <source>
        <dbReference type="ARBA" id="ARBA00022475"/>
    </source>
</evidence>
<protein>
    <submittedName>
        <fullName evidence="9">Membrane protein</fullName>
    </submittedName>
</protein>
<organism evidence="9 10">
    <name type="scientific">Gordonia crocea</name>
    <dbReference type="NCBI Taxonomy" id="589162"/>
    <lineage>
        <taxon>Bacteria</taxon>
        <taxon>Bacillati</taxon>
        <taxon>Actinomycetota</taxon>
        <taxon>Actinomycetes</taxon>
        <taxon>Mycobacteriales</taxon>
        <taxon>Gordoniaceae</taxon>
        <taxon>Gordonia</taxon>
    </lineage>
</organism>
<feature type="region of interest" description="Disordered" evidence="6">
    <location>
        <begin position="59"/>
        <end position="121"/>
    </location>
</feature>
<sequence>MPYLGLFTLAVMVLTLIDVIRTDESLVRGLPKIAWVILVVIIPLVGAIAWIAMGRPAIDDVPHRDPQSTAFPEYDRPGRHVATDPDADREFLEQVRRRAEEQRRKGLEQRGDLERKEPDAD</sequence>
<feature type="domain" description="Cardiolipin synthase N-terminal" evidence="8">
    <location>
        <begin position="11"/>
        <end position="55"/>
    </location>
</feature>
<comment type="caution">
    <text evidence="9">The sequence shown here is derived from an EMBL/GenBank/DDBJ whole genome shotgun (WGS) entry which is preliminary data.</text>
</comment>
<feature type="transmembrane region" description="Helical" evidence="7">
    <location>
        <begin position="32"/>
        <end position="53"/>
    </location>
</feature>
<evidence type="ECO:0000313" key="9">
    <source>
        <dbReference type="EMBL" id="GED97517.1"/>
    </source>
</evidence>
<keyword evidence="2" id="KW-1003">Cell membrane</keyword>
<keyword evidence="4 7" id="KW-1133">Transmembrane helix</keyword>
<dbReference type="OrthoDB" id="3298527at2"/>
<dbReference type="Proteomes" id="UP000444980">
    <property type="component" value="Unassembled WGS sequence"/>
</dbReference>
<keyword evidence="5 7" id="KW-0472">Membrane</keyword>